<keyword evidence="5" id="KW-1185">Reference proteome</keyword>
<feature type="coiled-coil region" evidence="1">
    <location>
        <begin position="648"/>
        <end position="696"/>
    </location>
</feature>
<comment type="caution">
    <text evidence="4">The sequence shown here is derived from an EMBL/GenBank/DDBJ whole genome shotgun (WGS) entry which is preliminary data.</text>
</comment>
<evidence type="ECO:0000256" key="1">
    <source>
        <dbReference type="SAM" id="Coils"/>
    </source>
</evidence>
<evidence type="ECO:0000313" key="4">
    <source>
        <dbReference type="EMBL" id="CAJ1970497.1"/>
    </source>
</evidence>
<feature type="region of interest" description="Disordered" evidence="2">
    <location>
        <begin position="557"/>
        <end position="610"/>
    </location>
</feature>
<dbReference type="Proteomes" id="UP001295423">
    <property type="component" value="Unassembled WGS sequence"/>
</dbReference>
<name>A0AAD2JPW1_9STRA</name>
<evidence type="ECO:0000256" key="3">
    <source>
        <dbReference type="SAM" id="Phobius"/>
    </source>
</evidence>
<feature type="compositionally biased region" description="Polar residues" evidence="2">
    <location>
        <begin position="590"/>
        <end position="610"/>
    </location>
</feature>
<protein>
    <submittedName>
        <fullName evidence="4">Uncharacterized protein</fullName>
    </submittedName>
</protein>
<gene>
    <name evidence="4" type="ORF">CYCCA115_LOCUS24513</name>
</gene>
<proteinExistence type="predicted"/>
<keyword evidence="3" id="KW-1133">Transmembrane helix</keyword>
<organism evidence="4 5">
    <name type="scientific">Cylindrotheca closterium</name>
    <dbReference type="NCBI Taxonomy" id="2856"/>
    <lineage>
        <taxon>Eukaryota</taxon>
        <taxon>Sar</taxon>
        <taxon>Stramenopiles</taxon>
        <taxon>Ochrophyta</taxon>
        <taxon>Bacillariophyta</taxon>
        <taxon>Bacillariophyceae</taxon>
        <taxon>Bacillariophycidae</taxon>
        <taxon>Bacillariales</taxon>
        <taxon>Bacillariaceae</taxon>
        <taxon>Cylindrotheca</taxon>
    </lineage>
</organism>
<dbReference type="AlphaFoldDB" id="A0AAD2JPW1"/>
<evidence type="ECO:0000313" key="5">
    <source>
        <dbReference type="Proteomes" id="UP001295423"/>
    </source>
</evidence>
<accession>A0AAD2JPW1</accession>
<keyword evidence="3" id="KW-0472">Membrane</keyword>
<dbReference type="SUPFAM" id="SSF48452">
    <property type="entry name" value="TPR-like"/>
    <property type="match status" value="1"/>
</dbReference>
<dbReference type="EMBL" id="CAKOGP040002524">
    <property type="protein sequence ID" value="CAJ1970497.1"/>
    <property type="molecule type" value="Genomic_DNA"/>
</dbReference>
<feature type="compositionally biased region" description="Basic and acidic residues" evidence="2">
    <location>
        <begin position="1"/>
        <end position="10"/>
    </location>
</feature>
<dbReference type="InterPro" id="IPR011990">
    <property type="entry name" value="TPR-like_helical_dom_sf"/>
</dbReference>
<feature type="region of interest" description="Disordered" evidence="2">
    <location>
        <begin position="1"/>
        <end position="58"/>
    </location>
</feature>
<keyword evidence="3" id="KW-0812">Transmembrane</keyword>
<feature type="compositionally biased region" description="Low complexity" evidence="2">
    <location>
        <begin position="14"/>
        <end position="29"/>
    </location>
</feature>
<keyword evidence="1" id="KW-0175">Coiled coil</keyword>
<dbReference type="Gene3D" id="1.25.40.10">
    <property type="entry name" value="Tetratricopeptide repeat domain"/>
    <property type="match status" value="2"/>
</dbReference>
<feature type="transmembrane region" description="Helical" evidence="3">
    <location>
        <begin position="1073"/>
        <end position="1091"/>
    </location>
</feature>
<sequence>MDTIISKEDPILQSPPATSSARSSTSAVSNKKPRSRTPASKIPKYTSSTTPVNPRRKKESLLKEASSFCSKGCSEWKSKRSESAKSAFTSALLILEPVLGTYHLLTAKTYFWIGFILQKSTGEKKYNDYQRCLEAFSMALRIRLRMCGSNHKSTEEARQAVRWAFRKLVESSNDERQESIQDFLMSIEKSLRYEARGDKKVTAKDYQSALVAFEKAFQTATQWEQYARPTPQLMFKLGDCYLSLDETQNAIFWFRRALLDIYLNSFHHHQQHPVVHTVYEKLKKLVPTEAIEDYIQMVESSMHHIKSSQEMTGWSSQEELLEAIRLELLYADSSKDPFVKYLVNQINHRDLRTELSSQVQLADDGILQLALSFNRKDTNATKTLEQLDAFQKRATSCLQIAEEYIGETSVPSNGILTESWNGQEAKWLSRQVQVMELLQLHVSDVQGKSVKKSTTSKQSDRVDFLTQELAKLSMDLTEIQEKLNSSPSKLKKGDRESLISQMADQQQGIAFREGQLEMEQQSSEDGSFSCDGVEHSSESLLTLRRCLAQGKEAISDLGQIEKSDEEDTPGDKSSFWNDSFEAGLWKHPMDSNTDESPSSEIVSSRQSRQLSLNTNLASVTERLTIQTDQNDHFDSYFSPKTMEETETAVSSQAKLDNALREAEDLRQQKERNNKELQNARSAMESCERMANQYNSAPVTEKTYLIKNLVAASRQEVDYYSRKDKTLDEKLHVVQSQITALLQRLQSSGGESTYDASQKSQEVSSIKLQEESDCAASLSQMESFERPRVKTGKQELQRPLLGNAEVETQGVLSHAPSVHRSLASAMQQLDSSMDKKLEKSFLGIDRFLLNPGAPASDLTSTFQTVRNQAMRRLDGYYSEMQAEVAGRLDPAAQNNTTLPPMQTDSSTTIAEKTKGPISQTNVVCIADIRRRIRQHRFTFHSTSGTFIMRRPSIDCDKWDNEVDAPVSKEYNATVVYPETIDVMVQIKCDGSMLLLTSDSVVQHRVKGGKWKNLGAIDKRDTPFGWIRYTNGGARCKTNYSLDEILEEAIVLRSRYCDLIANPNLSLFDVIVYNGQIRICVILSMLLVLGLVIRTTCQFEAYVGPFIGL</sequence>
<reference evidence="4" key="1">
    <citation type="submission" date="2023-08" db="EMBL/GenBank/DDBJ databases">
        <authorList>
            <person name="Audoor S."/>
            <person name="Bilcke G."/>
        </authorList>
    </citation>
    <scope>NUCLEOTIDE SEQUENCE</scope>
</reference>
<evidence type="ECO:0000256" key="2">
    <source>
        <dbReference type="SAM" id="MobiDB-lite"/>
    </source>
</evidence>